<dbReference type="Gene3D" id="3.40.50.1820">
    <property type="entry name" value="alpha/beta hydrolase"/>
    <property type="match status" value="1"/>
</dbReference>
<dbReference type="SUPFAM" id="SSF53474">
    <property type="entry name" value="alpha/beta-Hydrolases"/>
    <property type="match status" value="1"/>
</dbReference>
<evidence type="ECO:0000313" key="1">
    <source>
        <dbReference type="EMBL" id="VAX20268.1"/>
    </source>
</evidence>
<protein>
    <recommendedName>
        <fullName evidence="2">Alpha/beta hydrolase</fullName>
    </recommendedName>
</protein>
<sequence length="222" mass="25174">MIKPLLLIIIFYLSSNLFGQNIYNHVPSKVDTSKKYLFYLHGRIIEEYGVRPESKKYGIYEYEKILNSLAETGFEVISEPRPKNTDIFNYSQKVAAQIDSLLASGVPPGNITVIGASKGAGIAVLVSNTLKNDKIKYVIMAICNRHMAKFWKDNKIKLWGKVLYIYDINDEIAGSCKGYLDILRSDGLKEYKEIEVKLGLGHGILYSPFKEWVTPALEWANQ</sequence>
<organism evidence="1">
    <name type="scientific">hydrothermal vent metagenome</name>
    <dbReference type="NCBI Taxonomy" id="652676"/>
    <lineage>
        <taxon>unclassified sequences</taxon>
        <taxon>metagenomes</taxon>
        <taxon>ecological metagenomes</taxon>
    </lineage>
</organism>
<dbReference type="EMBL" id="UOGD01000162">
    <property type="protein sequence ID" value="VAX20268.1"/>
    <property type="molecule type" value="Genomic_DNA"/>
</dbReference>
<gene>
    <name evidence="1" type="ORF">MNBD_IGNAVI01-766</name>
</gene>
<dbReference type="AlphaFoldDB" id="A0A3B1C8S5"/>
<evidence type="ECO:0008006" key="2">
    <source>
        <dbReference type="Google" id="ProtNLM"/>
    </source>
</evidence>
<proteinExistence type="predicted"/>
<accession>A0A3B1C8S5</accession>
<dbReference type="InterPro" id="IPR029058">
    <property type="entry name" value="AB_hydrolase_fold"/>
</dbReference>
<reference evidence="1" key="1">
    <citation type="submission" date="2018-06" db="EMBL/GenBank/DDBJ databases">
        <authorList>
            <person name="Zhirakovskaya E."/>
        </authorList>
    </citation>
    <scope>NUCLEOTIDE SEQUENCE</scope>
</reference>
<name>A0A3B1C8S5_9ZZZZ</name>